<evidence type="ECO:0000256" key="6">
    <source>
        <dbReference type="ARBA" id="ARBA00022917"/>
    </source>
</evidence>
<dbReference type="InterPro" id="IPR004413">
    <property type="entry name" value="GatB"/>
</dbReference>
<comment type="caution">
    <text evidence="12">The sequence shown here is derived from an EMBL/GenBank/DDBJ whole genome shotgun (WGS) entry which is preliminary data.</text>
</comment>
<proteinExistence type="inferred from homology"/>
<dbReference type="InterPro" id="IPR014746">
    <property type="entry name" value="Gln_synth/guanido_kin_cat_dom"/>
</dbReference>
<sequence>MNFETIIGLEVHVELKTQSKIFSPSPNAFGDEPNSNVNPIDLGYPGVLPVLNEEAVNYAMRAAMALNCEIATNTKFDRKNYFYPDNSKAYQISQFDEPIGENGWIDIEVNGETKRIGITRLHLEEDAGKLTHGDDGYSLVDYNRQGTPLVEIVSEPDIRTPEEAYAYLDKLRNIIQFTGVSDVKMQEGSLRCDANLSLRPYGQDEFGVKTELKNLNSFNFVQKGLEFEEKRQEKVLRQGGEILQETRRYDEKTKETILMRVKEGSDDYRYFPEPDLIPLYIDDAWKEKVRHSIPELPDSRRVRYVNELELDEYDAGVLTNTKEMSDFFEATIEEGADPKQATNWLMGDISAYMNKQQVELQDLPITPEALAKMVKLIEEGTLSSKLAKKVVTELVKNGGDPEKIVKEKGLVQISDEGQLREIITEILDENEQSIIDYKNGKDRALGFLVGQVMKKTKGQANPPMVNKILVEEIDKR</sequence>
<dbReference type="NCBIfam" id="NF004014">
    <property type="entry name" value="PRK05477.1-4"/>
    <property type="match status" value="1"/>
</dbReference>
<evidence type="ECO:0000256" key="2">
    <source>
        <dbReference type="ARBA" id="ARBA00011123"/>
    </source>
</evidence>
<gene>
    <name evidence="10 12" type="primary">gatB</name>
    <name evidence="12" type="ORF">GCM10008935_14220</name>
</gene>
<dbReference type="NCBIfam" id="NF004012">
    <property type="entry name" value="PRK05477.1-2"/>
    <property type="match status" value="1"/>
</dbReference>
<evidence type="ECO:0000256" key="3">
    <source>
        <dbReference type="ARBA" id="ARBA00022598"/>
    </source>
</evidence>
<comment type="catalytic activity">
    <reaction evidence="9 10">
        <text>L-glutamyl-tRNA(Gln) + L-glutamine + ATP + H2O = L-glutaminyl-tRNA(Gln) + L-glutamate + ADP + phosphate + H(+)</text>
        <dbReference type="Rhea" id="RHEA:17521"/>
        <dbReference type="Rhea" id="RHEA-COMP:9681"/>
        <dbReference type="Rhea" id="RHEA-COMP:9684"/>
        <dbReference type="ChEBI" id="CHEBI:15377"/>
        <dbReference type="ChEBI" id="CHEBI:15378"/>
        <dbReference type="ChEBI" id="CHEBI:29985"/>
        <dbReference type="ChEBI" id="CHEBI:30616"/>
        <dbReference type="ChEBI" id="CHEBI:43474"/>
        <dbReference type="ChEBI" id="CHEBI:58359"/>
        <dbReference type="ChEBI" id="CHEBI:78520"/>
        <dbReference type="ChEBI" id="CHEBI:78521"/>
        <dbReference type="ChEBI" id="CHEBI:456216"/>
    </reaction>
</comment>
<dbReference type="NCBIfam" id="NF004011">
    <property type="entry name" value="PRK05477.1-1"/>
    <property type="match status" value="1"/>
</dbReference>
<dbReference type="Pfam" id="PF02934">
    <property type="entry name" value="GatB_N"/>
    <property type="match status" value="1"/>
</dbReference>
<dbReference type="Gene3D" id="1.10.150.380">
    <property type="entry name" value="GatB domain, N-terminal subdomain"/>
    <property type="match status" value="1"/>
</dbReference>
<evidence type="ECO:0000256" key="7">
    <source>
        <dbReference type="ARBA" id="ARBA00024799"/>
    </source>
</evidence>
<evidence type="ECO:0000256" key="10">
    <source>
        <dbReference type="HAMAP-Rule" id="MF_00121"/>
    </source>
</evidence>
<evidence type="ECO:0000256" key="8">
    <source>
        <dbReference type="ARBA" id="ARBA00047380"/>
    </source>
</evidence>
<comment type="function">
    <text evidence="7 10">Allows the formation of correctly charged Asn-tRNA(Asn) or Gln-tRNA(Gln) through the transamidation of misacylated Asp-tRNA(Asn) or Glu-tRNA(Gln) in organisms which lack either or both of asparaginyl-tRNA or glutaminyl-tRNA synthetases. The reaction takes place in the presence of glutamine and ATP through an activated phospho-Asp-tRNA(Asn) or phospho-Glu-tRNA(Gln).</text>
</comment>
<accession>A0ABN0ZV69</accession>
<dbReference type="InterPro" id="IPR042114">
    <property type="entry name" value="GatB_C_1"/>
</dbReference>
<comment type="similarity">
    <text evidence="1 10">Belongs to the GatB/GatE family. GatB subfamily.</text>
</comment>
<reference evidence="12 13" key="1">
    <citation type="journal article" date="2019" name="Int. J. Syst. Evol. Microbiol.">
        <title>The Global Catalogue of Microorganisms (GCM) 10K type strain sequencing project: providing services to taxonomists for standard genome sequencing and annotation.</title>
        <authorList>
            <consortium name="The Broad Institute Genomics Platform"/>
            <consortium name="The Broad Institute Genome Sequencing Center for Infectious Disease"/>
            <person name="Wu L."/>
            <person name="Ma J."/>
        </authorList>
    </citation>
    <scope>NUCLEOTIDE SEQUENCE [LARGE SCALE GENOMIC DNA]</scope>
    <source>
        <strain evidence="12 13">JCM 14193</strain>
    </source>
</reference>
<dbReference type="PANTHER" id="PTHR11659">
    <property type="entry name" value="GLUTAMYL-TRNA GLN AMIDOTRANSFERASE SUBUNIT B MITOCHONDRIAL AND PROKARYOTIC PET112-RELATED"/>
    <property type="match status" value="1"/>
</dbReference>
<dbReference type="Gene3D" id="1.10.10.410">
    <property type="match status" value="1"/>
</dbReference>
<evidence type="ECO:0000256" key="5">
    <source>
        <dbReference type="ARBA" id="ARBA00022840"/>
    </source>
</evidence>
<keyword evidence="5 10" id="KW-0067">ATP-binding</keyword>
<comment type="catalytic activity">
    <reaction evidence="8 10">
        <text>L-aspartyl-tRNA(Asn) + L-glutamine + ATP + H2O = L-asparaginyl-tRNA(Asn) + L-glutamate + ADP + phosphate + 2 H(+)</text>
        <dbReference type="Rhea" id="RHEA:14513"/>
        <dbReference type="Rhea" id="RHEA-COMP:9674"/>
        <dbReference type="Rhea" id="RHEA-COMP:9677"/>
        <dbReference type="ChEBI" id="CHEBI:15377"/>
        <dbReference type="ChEBI" id="CHEBI:15378"/>
        <dbReference type="ChEBI" id="CHEBI:29985"/>
        <dbReference type="ChEBI" id="CHEBI:30616"/>
        <dbReference type="ChEBI" id="CHEBI:43474"/>
        <dbReference type="ChEBI" id="CHEBI:58359"/>
        <dbReference type="ChEBI" id="CHEBI:78515"/>
        <dbReference type="ChEBI" id="CHEBI:78516"/>
        <dbReference type="ChEBI" id="CHEBI:456216"/>
    </reaction>
</comment>
<dbReference type="Pfam" id="PF02637">
    <property type="entry name" value="GatB_Yqey"/>
    <property type="match status" value="1"/>
</dbReference>
<dbReference type="RefSeq" id="WP_343782730.1">
    <property type="nucleotide sequence ID" value="NZ_BAAACZ010000010.1"/>
</dbReference>
<keyword evidence="3 10" id="KW-0436">Ligase</keyword>
<dbReference type="SMART" id="SM00845">
    <property type="entry name" value="GatB_Yqey"/>
    <property type="match status" value="1"/>
</dbReference>
<dbReference type="Proteomes" id="UP001500740">
    <property type="component" value="Unassembled WGS sequence"/>
</dbReference>
<dbReference type="InterPro" id="IPR017959">
    <property type="entry name" value="Asn/Gln-tRNA_amidoTrfase_suB/E"/>
</dbReference>
<dbReference type="InterPro" id="IPR006075">
    <property type="entry name" value="Asn/Gln-tRNA_Trfase_suB/E_cat"/>
</dbReference>
<evidence type="ECO:0000313" key="13">
    <source>
        <dbReference type="Proteomes" id="UP001500740"/>
    </source>
</evidence>
<dbReference type="InterPro" id="IPR018027">
    <property type="entry name" value="Asn/Gln_amidotransferase"/>
</dbReference>
<name>A0ABN0ZV69_9BACI</name>
<dbReference type="PANTHER" id="PTHR11659:SF0">
    <property type="entry name" value="GLUTAMYL-TRNA(GLN) AMIDOTRANSFERASE SUBUNIT B, MITOCHONDRIAL"/>
    <property type="match status" value="1"/>
</dbReference>
<dbReference type="EMBL" id="BAAACZ010000010">
    <property type="protein sequence ID" value="GAA0460065.1"/>
    <property type="molecule type" value="Genomic_DNA"/>
</dbReference>
<protein>
    <recommendedName>
        <fullName evidence="10">Aspartyl/glutamyl-tRNA(Asn/Gln) amidotransferase subunit B</fullName>
        <shortName evidence="10">Asp/Glu-ADT subunit B</shortName>
        <ecNumber evidence="10">6.3.5.-</ecNumber>
    </recommendedName>
</protein>
<dbReference type="InterPro" id="IPR017958">
    <property type="entry name" value="Gln-tRNA_amidoTrfase_suB_CS"/>
</dbReference>
<dbReference type="InterPro" id="IPR023168">
    <property type="entry name" value="GatB_Yqey_C_2"/>
</dbReference>
<evidence type="ECO:0000256" key="4">
    <source>
        <dbReference type="ARBA" id="ARBA00022741"/>
    </source>
</evidence>
<feature type="domain" description="Asn/Gln amidotransferase" evidence="11">
    <location>
        <begin position="326"/>
        <end position="473"/>
    </location>
</feature>
<keyword evidence="13" id="KW-1185">Reference proteome</keyword>
<evidence type="ECO:0000256" key="9">
    <source>
        <dbReference type="ARBA" id="ARBA00047913"/>
    </source>
</evidence>
<dbReference type="InterPro" id="IPR003789">
    <property type="entry name" value="Asn/Gln_tRNA_amidoTrase-B-like"/>
</dbReference>
<dbReference type="NCBIfam" id="TIGR00133">
    <property type="entry name" value="gatB"/>
    <property type="match status" value="1"/>
</dbReference>
<dbReference type="SUPFAM" id="SSF55931">
    <property type="entry name" value="Glutamine synthetase/guanido kinase"/>
    <property type="match status" value="1"/>
</dbReference>
<dbReference type="SUPFAM" id="SSF89095">
    <property type="entry name" value="GatB/YqeY motif"/>
    <property type="match status" value="1"/>
</dbReference>
<dbReference type="HAMAP" id="MF_00121">
    <property type="entry name" value="GatB"/>
    <property type="match status" value="1"/>
</dbReference>
<keyword evidence="6 10" id="KW-0648">Protein biosynthesis</keyword>
<organism evidence="12 13">
    <name type="scientific">Alkalibacillus silvisoli</name>
    <dbReference type="NCBI Taxonomy" id="392823"/>
    <lineage>
        <taxon>Bacteria</taxon>
        <taxon>Bacillati</taxon>
        <taxon>Bacillota</taxon>
        <taxon>Bacilli</taxon>
        <taxon>Bacillales</taxon>
        <taxon>Bacillaceae</taxon>
        <taxon>Alkalibacillus</taxon>
    </lineage>
</organism>
<evidence type="ECO:0000259" key="11">
    <source>
        <dbReference type="SMART" id="SM00845"/>
    </source>
</evidence>
<dbReference type="PROSITE" id="PS01234">
    <property type="entry name" value="GATB"/>
    <property type="match status" value="1"/>
</dbReference>
<evidence type="ECO:0000256" key="1">
    <source>
        <dbReference type="ARBA" id="ARBA00005306"/>
    </source>
</evidence>
<dbReference type="EC" id="6.3.5.-" evidence="10"/>
<evidence type="ECO:0000313" key="12">
    <source>
        <dbReference type="EMBL" id="GAA0460065.1"/>
    </source>
</evidence>
<comment type="subunit">
    <text evidence="2 10">Heterotrimer of A, B and C subunits.</text>
</comment>
<keyword evidence="4 10" id="KW-0547">Nucleotide-binding</keyword>